<protein>
    <submittedName>
        <fullName evidence="1">Uncharacterized protein</fullName>
    </submittedName>
</protein>
<dbReference type="EMBL" id="KN442653">
    <property type="protein sequence ID" value="KHG27861.1"/>
    <property type="molecule type" value="Genomic_DNA"/>
</dbReference>
<accession>A0A0B0PWT5</accession>
<dbReference type="AlphaFoldDB" id="A0A0B0PWT5"/>
<organism evidence="1 2">
    <name type="scientific">Gossypium arboreum</name>
    <name type="common">Tree cotton</name>
    <name type="synonym">Gossypium nanking</name>
    <dbReference type="NCBI Taxonomy" id="29729"/>
    <lineage>
        <taxon>Eukaryota</taxon>
        <taxon>Viridiplantae</taxon>
        <taxon>Streptophyta</taxon>
        <taxon>Embryophyta</taxon>
        <taxon>Tracheophyta</taxon>
        <taxon>Spermatophyta</taxon>
        <taxon>Magnoliopsida</taxon>
        <taxon>eudicotyledons</taxon>
        <taxon>Gunneridae</taxon>
        <taxon>Pentapetalae</taxon>
        <taxon>rosids</taxon>
        <taxon>malvids</taxon>
        <taxon>Malvales</taxon>
        <taxon>Malvaceae</taxon>
        <taxon>Malvoideae</taxon>
        <taxon>Gossypium</taxon>
    </lineage>
</organism>
<gene>
    <name evidence="1" type="ORF">F383_34064</name>
</gene>
<reference evidence="2" key="1">
    <citation type="submission" date="2014-09" db="EMBL/GenBank/DDBJ databases">
        <authorList>
            <person name="Mudge J."/>
            <person name="Ramaraj T."/>
            <person name="Lindquist I.E."/>
            <person name="Bharti A.K."/>
            <person name="Sundararajan A."/>
            <person name="Cameron C.T."/>
            <person name="Woodward J.E."/>
            <person name="May G.D."/>
            <person name="Brubaker C."/>
            <person name="Broadhvest J."/>
            <person name="Wilkins T.A."/>
        </authorList>
    </citation>
    <scope>NUCLEOTIDE SEQUENCE</scope>
    <source>
        <strain evidence="2">cv. AKA8401</strain>
    </source>
</reference>
<name>A0A0B0PWT5_GOSAR</name>
<keyword evidence="2" id="KW-1185">Reference proteome</keyword>
<proteinExistence type="predicted"/>
<evidence type="ECO:0000313" key="2">
    <source>
        <dbReference type="Proteomes" id="UP000032142"/>
    </source>
</evidence>
<sequence>MASESLVRTIGIDSGM</sequence>
<dbReference type="Proteomes" id="UP000032142">
    <property type="component" value="Unassembled WGS sequence"/>
</dbReference>
<evidence type="ECO:0000313" key="1">
    <source>
        <dbReference type="EMBL" id="KHG27861.1"/>
    </source>
</evidence>